<dbReference type="GO" id="GO:0006364">
    <property type="term" value="P:rRNA processing"/>
    <property type="evidence" value="ECO:0007669"/>
    <property type="project" value="InterPro"/>
</dbReference>
<dbReference type="Proteomes" id="UP001153636">
    <property type="component" value="Chromosome 2"/>
</dbReference>
<gene>
    <name evidence="6" type="ORF">PSYICH_LOCUS6618</name>
</gene>
<protein>
    <recommendedName>
        <fullName evidence="8">U3 small nucleolar RNA-associated protein 14</fullName>
    </recommendedName>
</protein>
<evidence type="ECO:0000256" key="4">
    <source>
        <dbReference type="ARBA" id="ARBA00023242"/>
    </source>
</evidence>
<organism evidence="6 7">
    <name type="scientific">Psylliodes chrysocephalus</name>
    <dbReference type="NCBI Taxonomy" id="3402493"/>
    <lineage>
        <taxon>Eukaryota</taxon>
        <taxon>Metazoa</taxon>
        <taxon>Ecdysozoa</taxon>
        <taxon>Arthropoda</taxon>
        <taxon>Hexapoda</taxon>
        <taxon>Insecta</taxon>
        <taxon>Pterygota</taxon>
        <taxon>Neoptera</taxon>
        <taxon>Endopterygota</taxon>
        <taxon>Coleoptera</taxon>
        <taxon>Polyphaga</taxon>
        <taxon>Cucujiformia</taxon>
        <taxon>Chrysomeloidea</taxon>
        <taxon>Chrysomelidae</taxon>
        <taxon>Galerucinae</taxon>
        <taxon>Alticini</taxon>
        <taxon>Psylliodes</taxon>
    </lineage>
</organism>
<keyword evidence="7" id="KW-1185">Reference proteome</keyword>
<feature type="region of interest" description="Disordered" evidence="5">
    <location>
        <begin position="420"/>
        <end position="442"/>
    </location>
</feature>
<evidence type="ECO:0008006" key="8">
    <source>
        <dbReference type="Google" id="ProtNLM"/>
    </source>
</evidence>
<reference evidence="6" key="1">
    <citation type="submission" date="2022-01" db="EMBL/GenBank/DDBJ databases">
        <authorList>
            <person name="King R."/>
        </authorList>
    </citation>
    <scope>NUCLEOTIDE SEQUENCE</scope>
</reference>
<keyword evidence="3" id="KW-0597">Phosphoprotein</keyword>
<feature type="region of interest" description="Disordered" evidence="5">
    <location>
        <begin position="311"/>
        <end position="354"/>
    </location>
</feature>
<feature type="compositionally biased region" description="Basic residues" evidence="5">
    <location>
        <begin position="481"/>
        <end position="492"/>
    </location>
</feature>
<dbReference type="GO" id="GO:0032040">
    <property type="term" value="C:small-subunit processome"/>
    <property type="evidence" value="ECO:0007669"/>
    <property type="project" value="InterPro"/>
</dbReference>
<dbReference type="PANTHER" id="PTHR14150:SF12">
    <property type="entry name" value="U3 SMALL NUCLEOLAR RNA-ASSOCIATED PROTEIN 14 HOMOLOG A"/>
    <property type="match status" value="1"/>
</dbReference>
<comment type="subcellular location">
    <subcellularLocation>
        <location evidence="1">Nucleus</location>
        <location evidence="1">Nucleolus</location>
    </subcellularLocation>
</comment>
<feature type="region of interest" description="Disordered" evidence="5">
    <location>
        <begin position="481"/>
        <end position="504"/>
    </location>
</feature>
<evidence type="ECO:0000256" key="1">
    <source>
        <dbReference type="ARBA" id="ARBA00004604"/>
    </source>
</evidence>
<dbReference type="EMBL" id="OV651814">
    <property type="protein sequence ID" value="CAH1106631.1"/>
    <property type="molecule type" value="Genomic_DNA"/>
</dbReference>
<evidence type="ECO:0000313" key="6">
    <source>
        <dbReference type="EMBL" id="CAH1106631.1"/>
    </source>
</evidence>
<dbReference type="Pfam" id="PF04615">
    <property type="entry name" value="Utp14"/>
    <property type="match status" value="1"/>
</dbReference>
<evidence type="ECO:0000256" key="5">
    <source>
        <dbReference type="SAM" id="MobiDB-lite"/>
    </source>
</evidence>
<name>A0A9P0CYM0_9CUCU</name>
<feature type="compositionally biased region" description="Low complexity" evidence="5">
    <location>
        <begin position="372"/>
        <end position="389"/>
    </location>
</feature>
<evidence type="ECO:0000256" key="2">
    <source>
        <dbReference type="ARBA" id="ARBA00007774"/>
    </source>
</evidence>
<sequence length="741" mass="85420">MSDDSDHFEFSDQELDDKGHDKIVENVLKLNKVQHVKSPHRTEPTTQISEFNLVKSLSGHQNLVHLNELTKVLKGRKKHVEIANKVKSASGRSKTLPKPLEKPQAERIKRTLNYEKSRLQFDRWEALVTSNRAAPQLIFPLDHVEKLKIIEKKAEVYPSTFRLKSDLQKKLEALEPKSEEYHIDIEEKNEFPLTLEELKEKRKEAAKLRAHQSYKEAKARRQNKIKSKKYHRILRREKIKEKLKEFELLQKTNPEEALKKLDDIEKARAEERFSLRHKGTGQWARNKQVRAKYDKESRKVLAQQLSISRELTQKVKPTDSESEDEGIESSNTSSPTSKQADKNNPWVNGIKPDKDVTDFVSGYRKYWNEVNNVSNENNNNSENANNNESKTANIGVTDGKIKKYKIKSDNKEVKKLEKTMQKKIKKNKSKDADTSQSTSDWEISSLQNELRSSIDVEDVFETLENKLNKKLKQKLMKIKTNSKTKKVKKSTTKKTSEKKKCDLSLPSRNKKQVIDEEMSEQTKNTTDDFNGDNNPDLVTLKNILANKEKCDEPVNINPDKFIKVKQTDLNTAIPDILTIDENEEEVNQRNLIMEAFEDDDIATDFDKEKAEEIEKDTPKDIDLNLPGWGSWGGTGIDSSKRKRKRFIIKMPPKMPRRDENKGSLIINEKAQAKIKPLLVSEIPFPFKSVKDYEASIRAPVGSSFVPETAFRRFIEPAVITKMGAIIEPINKSILMGKKIQI</sequence>
<accession>A0A9P0CYM0</accession>
<dbReference type="OrthoDB" id="277439at2759"/>
<evidence type="ECO:0000256" key="3">
    <source>
        <dbReference type="ARBA" id="ARBA00022553"/>
    </source>
</evidence>
<proteinExistence type="inferred from homology"/>
<feature type="region of interest" description="Disordered" evidence="5">
    <location>
        <begin position="372"/>
        <end position="394"/>
    </location>
</feature>
<dbReference type="AlphaFoldDB" id="A0A9P0CYM0"/>
<dbReference type="InterPro" id="IPR006709">
    <property type="entry name" value="SSU_processome_Utp14"/>
</dbReference>
<dbReference type="PANTHER" id="PTHR14150">
    <property type="entry name" value="U3 SMALL NUCLEOLAR RNA-ASSOCIATED PROTEIN 14"/>
    <property type="match status" value="1"/>
</dbReference>
<comment type="similarity">
    <text evidence="2">Belongs to the UTP14 family.</text>
</comment>
<evidence type="ECO:0000313" key="7">
    <source>
        <dbReference type="Proteomes" id="UP001153636"/>
    </source>
</evidence>
<keyword evidence="4" id="KW-0539">Nucleus</keyword>